<evidence type="ECO:0000256" key="1">
    <source>
        <dbReference type="SAM" id="Phobius"/>
    </source>
</evidence>
<feature type="transmembrane region" description="Helical" evidence="1">
    <location>
        <begin position="12"/>
        <end position="29"/>
    </location>
</feature>
<feature type="domain" description="Major facilitator superfamily (MFS) profile" evidence="2">
    <location>
        <begin position="1"/>
        <end position="67"/>
    </location>
</feature>
<dbReference type="Proteomes" id="UP001501425">
    <property type="component" value="Unassembled WGS sequence"/>
</dbReference>
<dbReference type="GO" id="GO:0022857">
    <property type="term" value="F:transmembrane transporter activity"/>
    <property type="evidence" value="ECO:0007669"/>
    <property type="project" value="InterPro"/>
</dbReference>
<reference evidence="3" key="1">
    <citation type="journal article" date="2014" name="Int. J. Syst. Evol. Microbiol.">
        <title>Complete genome sequence of Corynebacterium casei LMG S-19264T (=DSM 44701T), isolated from a smear-ripened cheese.</title>
        <authorList>
            <consortium name="US DOE Joint Genome Institute (JGI-PGF)"/>
            <person name="Walter F."/>
            <person name="Albersmeier A."/>
            <person name="Kalinowski J."/>
            <person name="Ruckert C."/>
        </authorList>
    </citation>
    <scope>NUCLEOTIDE SEQUENCE</scope>
    <source>
        <strain evidence="3">JCM 14265</strain>
    </source>
</reference>
<dbReference type="RefSeq" id="WP_343778315.1">
    <property type="nucleotide sequence ID" value="NZ_BAAADQ010000008.1"/>
</dbReference>
<evidence type="ECO:0000259" key="2">
    <source>
        <dbReference type="PROSITE" id="PS50850"/>
    </source>
</evidence>
<accession>A0AAV3STB4</accession>
<evidence type="ECO:0000313" key="4">
    <source>
        <dbReference type="EMBL" id="MEZ3168948.1"/>
    </source>
</evidence>
<dbReference type="EMBL" id="BAAADQ010000008">
    <property type="protein sequence ID" value="GAA0542798.1"/>
    <property type="molecule type" value="Genomic_DNA"/>
</dbReference>
<dbReference type="EMBL" id="JBEDNW010000012">
    <property type="protein sequence ID" value="MEZ3168948.1"/>
    <property type="molecule type" value="Genomic_DNA"/>
</dbReference>
<organism evidence="3 5">
    <name type="scientific">Halorubrum ejinorense</name>
    <dbReference type="NCBI Taxonomy" id="425309"/>
    <lineage>
        <taxon>Archaea</taxon>
        <taxon>Methanobacteriati</taxon>
        <taxon>Methanobacteriota</taxon>
        <taxon>Stenosarchaea group</taxon>
        <taxon>Halobacteria</taxon>
        <taxon>Halobacteriales</taxon>
        <taxon>Haloferacaceae</taxon>
        <taxon>Halorubrum</taxon>
    </lineage>
</organism>
<evidence type="ECO:0000313" key="5">
    <source>
        <dbReference type="Proteomes" id="UP001501425"/>
    </source>
</evidence>
<name>A0AAV3STB4_9EURY</name>
<keyword evidence="1" id="KW-0812">Transmembrane</keyword>
<comment type="caution">
    <text evidence="3">The sequence shown here is derived from an EMBL/GenBank/DDBJ whole genome shotgun (WGS) entry which is preliminary data.</text>
</comment>
<dbReference type="InterPro" id="IPR020846">
    <property type="entry name" value="MFS_dom"/>
</dbReference>
<keyword evidence="1" id="KW-1133">Transmembrane helix</keyword>
<sequence length="67" mass="7279">MLDRLGFERKDRRNLLVVMAVVATVMAVVSSGTPLVRLVVGLIAGLISGSVFVVSTVVINRYKPAHW</sequence>
<dbReference type="PROSITE" id="PS50850">
    <property type="entry name" value="MFS"/>
    <property type="match status" value="1"/>
</dbReference>
<protein>
    <recommendedName>
        <fullName evidence="2">Major facilitator superfamily (MFS) profile domain-containing protein</fullName>
    </recommendedName>
</protein>
<reference evidence="3" key="2">
    <citation type="submission" date="2023-12" db="EMBL/GenBank/DDBJ databases">
        <authorList>
            <person name="Sun Q."/>
            <person name="Inoue M."/>
        </authorList>
    </citation>
    <scope>NUCLEOTIDE SEQUENCE</scope>
    <source>
        <strain evidence="3">JCM 14265</strain>
    </source>
</reference>
<proteinExistence type="predicted"/>
<feature type="transmembrane region" description="Helical" evidence="1">
    <location>
        <begin position="35"/>
        <end position="59"/>
    </location>
</feature>
<dbReference type="Proteomes" id="UP001567571">
    <property type="component" value="Unassembled WGS sequence"/>
</dbReference>
<reference evidence="4 6" key="3">
    <citation type="submission" date="2024-06" db="EMBL/GenBank/DDBJ databases">
        <title>Halorubrum miltondacostae sp. nov., a potential PHA producer isolated from an inland solar saltern in Rio Maior, Portugal.</title>
        <authorList>
            <person name="Albuquerque L."/>
            <person name="Viver T."/>
            <person name="Barroso C."/>
            <person name="Claudino R."/>
            <person name="Galvan M."/>
            <person name="Simoes G."/>
            <person name="Lobo Da Cunha A."/>
            <person name="Egas C."/>
        </authorList>
    </citation>
    <scope>NUCLEOTIDE SEQUENCE [LARGE SCALE GENOMIC DNA]</scope>
    <source>
        <strain evidence="4 6">DSM 18646</strain>
    </source>
</reference>
<keyword evidence="6" id="KW-1185">Reference proteome</keyword>
<evidence type="ECO:0000313" key="6">
    <source>
        <dbReference type="Proteomes" id="UP001567571"/>
    </source>
</evidence>
<gene>
    <name evidence="4" type="ORF">ABNG02_16680</name>
    <name evidence="3" type="ORF">GCM10008994_17310</name>
</gene>
<dbReference type="AlphaFoldDB" id="A0AAV3STB4"/>
<evidence type="ECO:0000313" key="3">
    <source>
        <dbReference type="EMBL" id="GAA0542798.1"/>
    </source>
</evidence>
<keyword evidence="1" id="KW-0472">Membrane</keyword>